<reference evidence="2" key="1">
    <citation type="journal article" date="2021" name="PeerJ">
        <title>Extensive microbial diversity within the chicken gut microbiome revealed by metagenomics and culture.</title>
        <authorList>
            <person name="Gilroy R."/>
            <person name="Ravi A."/>
            <person name="Getino M."/>
            <person name="Pursley I."/>
            <person name="Horton D.L."/>
            <person name="Alikhan N.F."/>
            <person name="Baker D."/>
            <person name="Gharbi K."/>
            <person name="Hall N."/>
            <person name="Watson M."/>
            <person name="Adriaenssens E.M."/>
            <person name="Foster-Nyarko E."/>
            <person name="Jarju S."/>
            <person name="Secka A."/>
            <person name="Antonio M."/>
            <person name="Oren A."/>
            <person name="Chaudhuri R.R."/>
            <person name="La Ragione R."/>
            <person name="Hildebrand F."/>
            <person name="Pallen M.J."/>
        </authorList>
    </citation>
    <scope>NUCLEOTIDE SEQUENCE</scope>
    <source>
        <strain evidence="2">ChiGjej6B6-14162</strain>
    </source>
</reference>
<sequence length="185" mass="21430">MDKLKSFIDQNRSAFDEEPLPLGHLERFERKLPKSSRKRLYWRIGWMVAAVAASLLLLLFLRPQLQTDEAEGNDLSGLAREEVRGEIRDLCQYYQMRIDGILAQMEEISKRERMPGMCELLAASRRVVHDNQAFERKVLPTLPDSGEGIYTVTLHYTNSLNGLSFMLRKMEQIADNDKETIENIK</sequence>
<proteinExistence type="predicted"/>
<evidence type="ECO:0000313" key="3">
    <source>
        <dbReference type="Proteomes" id="UP000886740"/>
    </source>
</evidence>
<organism evidence="2 3">
    <name type="scientific">Candidatus Parabacteroides intestinipullorum</name>
    <dbReference type="NCBI Taxonomy" id="2838723"/>
    <lineage>
        <taxon>Bacteria</taxon>
        <taxon>Pseudomonadati</taxon>
        <taxon>Bacteroidota</taxon>
        <taxon>Bacteroidia</taxon>
        <taxon>Bacteroidales</taxon>
        <taxon>Tannerellaceae</taxon>
        <taxon>Parabacteroides</taxon>
    </lineage>
</organism>
<dbReference type="EMBL" id="DXEL01000061">
    <property type="protein sequence ID" value="HIX75188.1"/>
    <property type="molecule type" value="Genomic_DNA"/>
</dbReference>
<dbReference type="AlphaFoldDB" id="A0A9D1X948"/>
<gene>
    <name evidence="2" type="ORF">H9977_09190</name>
</gene>
<keyword evidence="1" id="KW-0812">Transmembrane</keyword>
<dbReference type="Proteomes" id="UP000886740">
    <property type="component" value="Unassembled WGS sequence"/>
</dbReference>
<keyword evidence="1" id="KW-1133">Transmembrane helix</keyword>
<feature type="transmembrane region" description="Helical" evidence="1">
    <location>
        <begin position="40"/>
        <end position="61"/>
    </location>
</feature>
<evidence type="ECO:0000256" key="1">
    <source>
        <dbReference type="SAM" id="Phobius"/>
    </source>
</evidence>
<comment type="caution">
    <text evidence="2">The sequence shown here is derived from an EMBL/GenBank/DDBJ whole genome shotgun (WGS) entry which is preliminary data.</text>
</comment>
<keyword evidence="1" id="KW-0472">Membrane</keyword>
<name>A0A9D1X948_9BACT</name>
<evidence type="ECO:0000313" key="2">
    <source>
        <dbReference type="EMBL" id="HIX75188.1"/>
    </source>
</evidence>
<reference evidence="2" key="2">
    <citation type="submission" date="2021-04" db="EMBL/GenBank/DDBJ databases">
        <authorList>
            <person name="Gilroy R."/>
        </authorList>
    </citation>
    <scope>NUCLEOTIDE SEQUENCE</scope>
    <source>
        <strain evidence="2">ChiGjej6B6-14162</strain>
    </source>
</reference>
<protein>
    <submittedName>
        <fullName evidence="2">Uncharacterized protein</fullName>
    </submittedName>
</protein>
<accession>A0A9D1X948</accession>